<proteinExistence type="predicted"/>
<evidence type="ECO:0000313" key="2">
    <source>
        <dbReference type="Proteomes" id="UP000076858"/>
    </source>
</evidence>
<name>A0A164YW04_9CRUS</name>
<accession>A0A164YW04</accession>
<protein>
    <submittedName>
        <fullName evidence="1">Uncharacterized protein</fullName>
    </submittedName>
</protein>
<dbReference type="EMBL" id="LRGB01000868">
    <property type="protein sequence ID" value="KZS15665.1"/>
    <property type="molecule type" value="Genomic_DNA"/>
</dbReference>
<sequence>MLFVTRGPHSVQEVPDRVRPGRQFATESRKPFALPAKLTAEDPSNQEKQVSYIDGRTVCLIHLLVFFMV</sequence>
<dbReference type="Proteomes" id="UP000076858">
    <property type="component" value="Unassembled WGS sequence"/>
</dbReference>
<organism evidence="1 2">
    <name type="scientific">Daphnia magna</name>
    <dbReference type="NCBI Taxonomy" id="35525"/>
    <lineage>
        <taxon>Eukaryota</taxon>
        <taxon>Metazoa</taxon>
        <taxon>Ecdysozoa</taxon>
        <taxon>Arthropoda</taxon>
        <taxon>Crustacea</taxon>
        <taxon>Branchiopoda</taxon>
        <taxon>Diplostraca</taxon>
        <taxon>Cladocera</taxon>
        <taxon>Anomopoda</taxon>
        <taxon>Daphniidae</taxon>
        <taxon>Daphnia</taxon>
    </lineage>
</organism>
<comment type="caution">
    <text evidence="1">The sequence shown here is derived from an EMBL/GenBank/DDBJ whole genome shotgun (WGS) entry which is preliminary data.</text>
</comment>
<keyword evidence="2" id="KW-1185">Reference proteome</keyword>
<reference evidence="1 2" key="1">
    <citation type="submission" date="2016-03" db="EMBL/GenBank/DDBJ databases">
        <title>EvidentialGene: Evidence-directed Construction of Genes on Genomes.</title>
        <authorList>
            <person name="Gilbert D.G."/>
            <person name="Choi J.-H."/>
            <person name="Mockaitis K."/>
            <person name="Colbourne J."/>
            <person name="Pfrender M."/>
        </authorList>
    </citation>
    <scope>NUCLEOTIDE SEQUENCE [LARGE SCALE GENOMIC DNA]</scope>
    <source>
        <strain evidence="1 2">Xinb3</strain>
        <tissue evidence="1">Complete organism</tissue>
    </source>
</reference>
<gene>
    <name evidence="1" type="ORF">APZ42_018872</name>
</gene>
<dbReference type="AlphaFoldDB" id="A0A164YW04"/>
<evidence type="ECO:0000313" key="1">
    <source>
        <dbReference type="EMBL" id="KZS15665.1"/>
    </source>
</evidence>